<name>A0A917EX73_9MICO</name>
<evidence type="ECO:0008006" key="3">
    <source>
        <dbReference type="Google" id="ProtNLM"/>
    </source>
</evidence>
<dbReference type="CDD" id="cd03441">
    <property type="entry name" value="R_hydratase_like"/>
    <property type="match status" value="1"/>
</dbReference>
<evidence type="ECO:0000313" key="1">
    <source>
        <dbReference type="EMBL" id="GGF18221.1"/>
    </source>
</evidence>
<dbReference type="RefSeq" id="WP_188674732.1">
    <property type="nucleotide sequence ID" value="NZ_BMGP01000002.1"/>
</dbReference>
<dbReference type="Proteomes" id="UP000598775">
    <property type="component" value="Unassembled WGS sequence"/>
</dbReference>
<dbReference type="SUPFAM" id="SSF54637">
    <property type="entry name" value="Thioesterase/thiol ester dehydrase-isomerase"/>
    <property type="match status" value="2"/>
</dbReference>
<evidence type="ECO:0000313" key="2">
    <source>
        <dbReference type="Proteomes" id="UP000598775"/>
    </source>
</evidence>
<dbReference type="InterPro" id="IPR029069">
    <property type="entry name" value="HotDog_dom_sf"/>
</dbReference>
<comment type="caution">
    <text evidence="1">The sequence shown here is derived from an EMBL/GenBank/DDBJ whole genome shotgun (WGS) entry which is preliminary data.</text>
</comment>
<protein>
    <recommendedName>
        <fullName evidence="3">MaoC-like domain-containing protein</fullName>
    </recommendedName>
</protein>
<gene>
    <name evidence="1" type="ORF">GCM10011399_09910</name>
</gene>
<dbReference type="Gene3D" id="3.10.129.10">
    <property type="entry name" value="Hotdog Thioesterase"/>
    <property type="match status" value="2"/>
</dbReference>
<dbReference type="EMBL" id="BMGP01000002">
    <property type="protein sequence ID" value="GGF18221.1"/>
    <property type="molecule type" value="Genomic_DNA"/>
</dbReference>
<accession>A0A917EX73</accession>
<dbReference type="AlphaFoldDB" id="A0A917EX73"/>
<keyword evidence="2" id="KW-1185">Reference proteome</keyword>
<sequence length="321" mass="35264">MSGASEQLFTRDSGTRPQAYDNVLLFEELGPIRVEVTDERVKEYAFSVDDYRSWHFTDSPFGGPIAHATLLSNDLLNVYTAVFDRHDGVAMHVEEELAFHAPVPVGETVTLRGHYVDKHLRRGLGLVIMESEARDSSGKLLVSHRGGEVTSITPGAVAGRSTAEEPTDRIVFDALDVTPITKPDEGILPGSPIQERTKKLSQAMMAVFSFIGENELNFHNDLQLARSKDLPTTIAQGLQTTGFMSEICTDFFGVDWFTSGRIKAKYINPAYQGSSITISGKVAGQERAEDGGLNTRLELWAKDQDGRVISVAWASATTRNE</sequence>
<organism evidence="1 2">
    <name type="scientific">Subtercola lobariae</name>
    <dbReference type="NCBI Taxonomy" id="1588641"/>
    <lineage>
        <taxon>Bacteria</taxon>
        <taxon>Bacillati</taxon>
        <taxon>Actinomycetota</taxon>
        <taxon>Actinomycetes</taxon>
        <taxon>Micrococcales</taxon>
        <taxon>Microbacteriaceae</taxon>
        <taxon>Subtercola</taxon>
    </lineage>
</organism>
<reference evidence="1 2" key="1">
    <citation type="journal article" date="2014" name="Int. J. Syst. Evol. Microbiol.">
        <title>Complete genome sequence of Corynebacterium casei LMG S-19264T (=DSM 44701T), isolated from a smear-ripened cheese.</title>
        <authorList>
            <consortium name="US DOE Joint Genome Institute (JGI-PGF)"/>
            <person name="Walter F."/>
            <person name="Albersmeier A."/>
            <person name="Kalinowski J."/>
            <person name="Ruckert C."/>
        </authorList>
    </citation>
    <scope>NUCLEOTIDE SEQUENCE [LARGE SCALE GENOMIC DNA]</scope>
    <source>
        <strain evidence="1 2">CGMCC 1.12976</strain>
    </source>
</reference>
<proteinExistence type="predicted"/>